<dbReference type="AlphaFoldDB" id="A0AAJ3FHI0"/>
<protein>
    <submittedName>
        <fullName evidence="2">DUF551 domain-containing protein</fullName>
    </submittedName>
</protein>
<dbReference type="RefSeq" id="WP_173878214.1">
    <property type="nucleotide sequence ID" value="NZ_JAAIMR010000098.1"/>
</dbReference>
<accession>A0AAJ3FHI0</accession>
<organism evidence="2 3">
    <name type="scientific">Mediterraneibacter gnavus</name>
    <name type="common">Ruminococcus gnavus</name>
    <dbReference type="NCBI Taxonomy" id="33038"/>
    <lineage>
        <taxon>Bacteria</taxon>
        <taxon>Bacillati</taxon>
        <taxon>Bacillota</taxon>
        <taxon>Clostridia</taxon>
        <taxon>Lachnospirales</taxon>
        <taxon>Lachnospiraceae</taxon>
        <taxon>Mediterraneibacter</taxon>
    </lineage>
</organism>
<dbReference type="Pfam" id="PF04448">
    <property type="entry name" value="DUF551"/>
    <property type="match status" value="1"/>
</dbReference>
<reference evidence="2" key="2">
    <citation type="submission" date="2020-02" db="EMBL/GenBank/DDBJ databases">
        <authorList>
            <person name="Littmann E."/>
            <person name="Sorbara M."/>
        </authorList>
    </citation>
    <scope>NUCLEOTIDE SEQUENCE</scope>
    <source>
        <strain evidence="2">MSK.15.32</strain>
    </source>
</reference>
<feature type="domain" description="DUF551" evidence="1">
    <location>
        <begin position="72"/>
        <end position="147"/>
    </location>
</feature>
<gene>
    <name evidence="2" type="ORF">G4993_18030</name>
</gene>
<evidence type="ECO:0000313" key="3">
    <source>
        <dbReference type="Proteomes" id="UP001296580"/>
    </source>
</evidence>
<reference evidence="2" key="1">
    <citation type="journal article" date="2020" name="Cell Host Microbe">
        <title>Functional and Genomic Variation between Human-Derived Isolates of Lachnospiraceae Reveals Inter- and Intra-Species Diversity.</title>
        <authorList>
            <person name="Sorbara M.T."/>
            <person name="Littmann E.R."/>
            <person name="Fontana E."/>
            <person name="Moody T.U."/>
            <person name="Kohout C.E."/>
            <person name="Gjonbalaj M."/>
            <person name="Eaton V."/>
            <person name="Seok R."/>
            <person name="Leiner I.M."/>
            <person name="Pamer E.G."/>
        </authorList>
    </citation>
    <scope>NUCLEOTIDE SEQUENCE</scope>
    <source>
        <strain evidence="2">MSK.15.32</strain>
    </source>
</reference>
<proteinExistence type="predicted"/>
<dbReference type="Proteomes" id="UP001296580">
    <property type="component" value="Unassembled WGS sequence"/>
</dbReference>
<name>A0AAJ3FHI0_MEDGN</name>
<evidence type="ECO:0000313" key="2">
    <source>
        <dbReference type="EMBL" id="NSI60239.1"/>
    </source>
</evidence>
<feature type="non-terminal residue" evidence="2">
    <location>
        <position position="147"/>
    </location>
</feature>
<dbReference type="InterPro" id="IPR007539">
    <property type="entry name" value="DUF551"/>
</dbReference>
<evidence type="ECO:0000259" key="1">
    <source>
        <dbReference type="Pfam" id="PF04448"/>
    </source>
</evidence>
<sequence>MNVLEKILEEIGNASIKVSTVGLPHKYFKAIGTKKIEEIIRSHMDDIPNCGDCSRRKQYQIGYEDGKKDKDWISVEDRLPEDDDMRFYMCIVENHEEDLPMFCQYDSEYGFGFWHDIYDSTSLGFVDTVFKTNDELGYEKVVAWQPL</sequence>
<comment type="caution">
    <text evidence="2">The sequence shown here is derived from an EMBL/GenBank/DDBJ whole genome shotgun (WGS) entry which is preliminary data.</text>
</comment>
<dbReference type="EMBL" id="JAAIRV010000123">
    <property type="protein sequence ID" value="NSI60239.1"/>
    <property type="molecule type" value="Genomic_DNA"/>
</dbReference>